<protein>
    <submittedName>
        <fullName evidence="2">Ig-like domain-containing protein</fullName>
    </submittedName>
</protein>
<reference evidence="2 3" key="1">
    <citation type="journal article" date="2019" name="Int. J. Syst. Evol. Microbiol.">
        <title>The Global Catalogue of Microorganisms (GCM) 10K type strain sequencing project: providing services to taxonomists for standard genome sequencing and annotation.</title>
        <authorList>
            <consortium name="The Broad Institute Genomics Platform"/>
            <consortium name="The Broad Institute Genome Sequencing Center for Infectious Disease"/>
            <person name="Wu L."/>
            <person name="Ma J."/>
        </authorList>
    </citation>
    <scope>NUCLEOTIDE SEQUENCE [LARGE SCALE GENOMIC DNA]</scope>
    <source>
        <strain evidence="2 3">CGMCC 1.10387</strain>
    </source>
</reference>
<dbReference type="Proteomes" id="UP001597092">
    <property type="component" value="Unassembled WGS sequence"/>
</dbReference>
<comment type="caution">
    <text evidence="2">The sequence shown here is derived from an EMBL/GenBank/DDBJ whole genome shotgun (WGS) entry which is preliminary data.</text>
</comment>
<keyword evidence="1" id="KW-0472">Membrane</keyword>
<keyword evidence="3" id="KW-1185">Reference proteome</keyword>
<sequence>MKATANAFRGWSHGFRILVTVLLATSLVIAPVTVVYAAGIGPIYDIPSPEPGVDNTYDETYRVLANNDVDVDPADVSYTGYFENDYPAYPVDLGRATLSPSQSLRYSTTSDVYITDLSDYNAIPIQDEWKPYSSMPFYTETQFINVHEKNTYDGPKSNDGEWFVRATNQYGEWRPVYNADVKWDPDAEELYVSNPDDALVHQAKHESIISRNLHAAEQYTKYAQDSDRIAIPKMNGRELYPTSSGASMSRKWGQSDFNTVRESWVGINDLFGGAWYRDRYVSGSTPTRGAYVPYDHRAVAPADFSRSATCTRSHTHGNSTHSHTYPKTEWAEYDLLNSTANVTSVRLDRPGFTGESEWNRFGKVTWIAIESISSKNLEYPRGEYTLTATLEVTSEVETRWGVTSSKCSEWSRTSVSTNTHTTKYSVPVTITDWDSPNLEIDVAHIDGAGHDRLAVRWKGNQDFPSDPWRRISVNIDNKTIHLTSPWRFYGISRNDEVEVLTGGGSTSHNATHTHNDRWPAIYRYETGVANVTAAFPQKGEDNQVWGYTKTVDSQVSTTLPGAPLPANVNDPDNDQPTDLYTHHVIDVRSSDLDTGEAVTVDASNPFGAPLDGKTVSGEDQLEVYSQPYESTVLQMTDVNVSSTGADHDGVLVLTDTDGNSIKNKEITVTQDDGTTSTVTTDNNGRAKIAWDGSVLRARYDGDVFWSPGDPYYKGDRLLYILPPSPLDFEAVGAVGEYISASISNVLIFVEWLALGIFAVWWVRMRRRTSKGKSG</sequence>
<dbReference type="AlphaFoldDB" id="A0ABD6E427"/>
<evidence type="ECO:0000256" key="1">
    <source>
        <dbReference type="SAM" id="Phobius"/>
    </source>
</evidence>
<dbReference type="EMBL" id="JBHUDP010000008">
    <property type="protein sequence ID" value="MFD1687133.1"/>
    <property type="molecule type" value="Genomic_DNA"/>
</dbReference>
<gene>
    <name evidence="2" type="ORF">ACFSAS_16150</name>
</gene>
<proteinExistence type="predicted"/>
<dbReference type="RefSeq" id="WP_251331492.1">
    <property type="nucleotide sequence ID" value="NZ_JANHAW010000005.1"/>
</dbReference>
<keyword evidence="1" id="KW-0812">Transmembrane</keyword>
<keyword evidence="1" id="KW-1133">Transmembrane helix</keyword>
<evidence type="ECO:0000313" key="3">
    <source>
        <dbReference type="Proteomes" id="UP001597092"/>
    </source>
</evidence>
<accession>A0ABD6E427</accession>
<name>A0ABD6E427_9EURY</name>
<organism evidence="2 3">
    <name type="scientific">Halobellus litoreus</name>
    <dbReference type="NCBI Taxonomy" id="755310"/>
    <lineage>
        <taxon>Archaea</taxon>
        <taxon>Methanobacteriati</taxon>
        <taxon>Methanobacteriota</taxon>
        <taxon>Stenosarchaea group</taxon>
        <taxon>Halobacteria</taxon>
        <taxon>Halobacteriales</taxon>
        <taxon>Haloferacaceae</taxon>
        <taxon>Halobellus</taxon>
    </lineage>
</organism>
<feature type="transmembrane region" description="Helical" evidence="1">
    <location>
        <begin position="745"/>
        <end position="762"/>
    </location>
</feature>
<dbReference type="GeneID" id="72742198"/>
<evidence type="ECO:0000313" key="2">
    <source>
        <dbReference type="EMBL" id="MFD1687133.1"/>
    </source>
</evidence>